<name>A0A4Q9P8J2_9APHY</name>
<dbReference type="Proteomes" id="UP000292082">
    <property type="component" value="Unassembled WGS sequence"/>
</dbReference>
<evidence type="ECO:0000313" key="1">
    <source>
        <dbReference type="EMBL" id="TBU66165.1"/>
    </source>
</evidence>
<dbReference type="EMBL" id="ML145084">
    <property type="protein sequence ID" value="TBU66165.1"/>
    <property type="molecule type" value="Genomic_DNA"/>
</dbReference>
<dbReference type="AlphaFoldDB" id="A0A4Q9P8J2"/>
<keyword evidence="2" id="KW-1185">Reference proteome</keyword>
<organism evidence="1 2">
    <name type="scientific">Dichomitus squalens</name>
    <dbReference type="NCBI Taxonomy" id="114155"/>
    <lineage>
        <taxon>Eukaryota</taxon>
        <taxon>Fungi</taxon>
        <taxon>Dikarya</taxon>
        <taxon>Basidiomycota</taxon>
        <taxon>Agaricomycotina</taxon>
        <taxon>Agaricomycetes</taxon>
        <taxon>Polyporales</taxon>
        <taxon>Polyporaceae</taxon>
        <taxon>Dichomitus</taxon>
    </lineage>
</organism>
<proteinExistence type="predicted"/>
<sequence>MTQWQDPSVLGFCAFVYNQIAVFLLGFLSNHVITNLDIEWSLITRRRRFSPALVPYLLGRYSILVVLIAFIVLNHVRSKVECDATYKALALLGSLGSFCSTLNLNIRTYIIWKGVNRCVVSVLALATVGHAALVIVQSAHSVSFSWNEQTHSCAMVHSSNITMFVFYLYTIVMDLTILVLTFCGLWRIAALKSAIGSSLSEQCLWYCIGTFLCNIPAVILPILNLNAVMNVMASMPATTLSVVMSSNAVLSLRPEEMNATTGACAPHQDPPALPTGLAVGVGGIMMSTQCALTTQIALESCTDTSNVDSEVSFSARSRKSTEGTAAGVA</sequence>
<accession>A0A4Q9P8J2</accession>
<gene>
    <name evidence="1" type="ORF">BD310DRAFT_804187</name>
</gene>
<evidence type="ECO:0000313" key="2">
    <source>
        <dbReference type="Proteomes" id="UP000292082"/>
    </source>
</evidence>
<protein>
    <submittedName>
        <fullName evidence="1">Uncharacterized protein</fullName>
    </submittedName>
</protein>
<reference evidence="1 2" key="1">
    <citation type="submission" date="2019-01" db="EMBL/GenBank/DDBJ databases">
        <title>Draft genome sequences of three monokaryotic isolates of the white-rot basidiomycete fungus Dichomitus squalens.</title>
        <authorList>
            <consortium name="DOE Joint Genome Institute"/>
            <person name="Lopez S.C."/>
            <person name="Andreopoulos B."/>
            <person name="Pangilinan J."/>
            <person name="Lipzen A."/>
            <person name="Riley R."/>
            <person name="Ahrendt S."/>
            <person name="Ng V."/>
            <person name="Barry K."/>
            <person name="Daum C."/>
            <person name="Grigoriev I.V."/>
            <person name="Hilden K.S."/>
            <person name="Makela M.R."/>
            <person name="de Vries R.P."/>
        </authorList>
    </citation>
    <scope>NUCLEOTIDE SEQUENCE [LARGE SCALE GENOMIC DNA]</scope>
    <source>
        <strain evidence="1 2">CBS 464.89</strain>
    </source>
</reference>